<dbReference type="Gene3D" id="3.30.420.40">
    <property type="match status" value="2"/>
</dbReference>
<organism evidence="4 5">
    <name type="scientific">Thermoanaerobacterium butyriciformans</name>
    <dbReference type="NCBI Taxonomy" id="1702242"/>
    <lineage>
        <taxon>Bacteria</taxon>
        <taxon>Bacillati</taxon>
        <taxon>Bacillota</taxon>
        <taxon>Clostridia</taxon>
        <taxon>Thermoanaerobacterales</taxon>
        <taxon>Thermoanaerobacteraceae</taxon>
        <taxon>Thermoanaerobacterium</taxon>
    </lineage>
</organism>
<dbReference type="Gene3D" id="1.10.10.10">
    <property type="entry name" value="Winged helix-like DNA-binding domain superfamily/Winged helix DNA-binding domain"/>
    <property type="match status" value="1"/>
</dbReference>
<dbReference type="SUPFAM" id="SSF46785">
    <property type="entry name" value="Winged helix' DNA-binding domain"/>
    <property type="match status" value="1"/>
</dbReference>
<evidence type="ECO:0000256" key="2">
    <source>
        <dbReference type="ARBA" id="ARBA00006479"/>
    </source>
</evidence>
<dbReference type="PANTHER" id="PTHR18964:SF149">
    <property type="entry name" value="BIFUNCTIONAL UDP-N-ACETYLGLUCOSAMINE 2-EPIMERASE_N-ACETYLMANNOSAMINE KINASE"/>
    <property type="match status" value="1"/>
</dbReference>
<proteinExistence type="inferred from homology"/>
<accession>A0ABS4NHR7</accession>
<dbReference type="EMBL" id="JAGGLT010000038">
    <property type="protein sequence ID" value="MBP2073215.1"/>
    <property type="molecule type" value="Genomic_DNA"/>
</dbReference>
<protein>
    <submittedName>
        <fullName evidence="4">NBD/HSP70 family sugar kinase</fullName>
    </submittedName>
</protein>
<dbReference type="InterPro" id="IPR043129">
    <property type="entry name" value="ATPase_NBD"/>
</dbReference>
<keyword evidence="5" id="KW-1185">Reference proteome</keyword>
<dbReference type="GO" id="GO:0016301">
    <property type="term" value="F:kinase activity"/>
    <property type="evidence" value="ECO:0007669"/>
    <property type="project" value="UniProtKB-KW"/>
</dbReference>
<dbReference type="InterPro" id="IPR036388">
    <property type="entry name" value="WH-like_DNA-bd_sf"/>
</dbReference>
<name>A0ABS4NHR7_9THEO</name>
<dbReference type="SUPFAM" id="SSF53067">
    <property type="entry name" value="Actin-like ATPase domain"/>
    <property type="match status" value="2"/>
</dbReference>
<keyword evidence="4" id="KW-0418">Kinase</keyword>
<dbReference type="Proteomes" id="UP001166402">
    <property type="component" value="Unassembled WGS sequence"/>
</dbReference>
<evidence type="ECO:0000256" key="3">
    <source>
        <dbReference type="ARBA" id="ARBA00022629"/>
    </source>
</evidence>
<evidence type="ECO:0000256" key="1">
    <source>
        <dbReference type="ARBA" id="ARBA00002486"/>
    </source>
</evidence>
<keyword evidence="3" id="KW-0859">Xylose metabolism</keyword>
<dbReference type="InterPro" id="IPR036390">
    <property type="entry name" value="WH_DNA-bd_sf"/>
</dbReference>
<keyword evidence="4" id="KW-0808">Transferase</keyword>
<sequence>MRHKSNLKELKDKNKKRMLKILINNGPLSRTELSQYTGLSMTAISDLAEELINEKIIKESGIGPSNGGRRPIMLELNSDNGYIVTFKIYRNNLSCILFDFNLNKRDEREIKFNYYDLPFLQKIIVNFVNDIEFNLNKENKKIYGLGICLNDDLKELNFRGVLSTSISSDYMTLSQALSYELDIPVVVENEIDLKSMAEYLTFGTNENLAYIDLNDEVRSSVILRDGRVNNDINIGHMIIDRNGPECPEGHKGCLNTLVTVKALIRKIVALERNHINDKEFLSINSVYKFFENDTINKITNDVIDALKVAILNLKNLLNIKLFVFDGKISKMFNVVDNLQKSLNDVIIKQSFVNDEDILKAAAKLTLNKIIY</sequence>
<comment type="similarity">
    <text evidence="2">Belongs to the ROK (NagC/XylR) family.</text>
</comment>
<gene>
    <name evidence="4" type="ORF">J2Z80_002767</name>
</gene>
<dbReference type="RefSeq" id="WP_209454859.1">
    <property type="nucleotide sequence ID" value="NZ_JAGGLT010000038.1"/>
</dbReference>
<comment type="function">
    <text evidence="1">Transcriptional repressor of xylose-utilizing enzymes.</text>
</comment>
<evidence type="ECO:0000313" key="5">
    <source>
        <dbReference type="Proteomes" id="UP001166402"/>
    </source>
</evidence>
<dbReference type="InterPro" id="IPR000600">
    <property type="entry name" value="ROK"/>
</dbReference>
<dbReference type="Pfam" id="PF00480">
    <property type="entry name" value="ROK"/>
    <property type="match status" value="1"/>
</dbReference>
<keyword evidence="3" id="KW-0119">Carbohydrate metabolism</keyword>
<dbReference type="PANTHER" id="PTHR18964">
    <property type="entry name" value="ROK (REPRESSOR, ORF, KINASE) FAMILY"/>
    <property type="match status" value="1"/>
</dbReference>
<evidence type="ECO:0000313" key="4">
    <source>
        <dbReference type="EMBL" id="MBP2073215.1"/>
    </source>
</evidence>
<comment type="caution">
    <text evidence="4">The sequence shown here is derived from an EMBL/GenBank/DDBJ whole genome shotgun (WGS) entry which is preliminary data.</text>
</comment>
<reference evidence="4" key="1">
    <citation type="submission" date="2021-03" db="EMBL/GenBank/DDBJ databases">
        <title>Genomic Encyclopedia of Type Strains, Phase IV (KMG-IV): sequencing the most valuable type-strain genomes for metagenomic binning, comparative biology and taxonomic classification.</title>
        <authorList>
            <person name="Goeker M."/>
        </authorList>
    </citation>
    <scope>NUCLEOTIDE SEQUENCE</scope>
    <source>
        <strain evidence="4">DSM 101588</strain>
    </source>
</reference>